<evidence type="ECO:0000256" key="2">
    <source>
        <dbReference type="SAM" id="Phobius"/>
    </source>
</evidence>
<feature type="transmembrane region" description="Helical" evidence="2">
    <location>
        <begin position="72"/>
        <end position="92"/>
    </location>
</feature>
<feature type="transmembrane region" description="Helical" evidence="2">
    <location>
        <begin position="16"/>
        <end position="34"/>
    </location>
</feature>
<evidence type="ECO:0008006" key="5">
    <source>
        <dbReference type="Google" id="ProtNLM"/>
    </source>
</evidence>
<proteinExistence type="predicted"/>
<sequence length="618" mass="65163">MNTTSHHAVKLNVQRLFGLALVLKILSSVTSVLLDSPWLLGLAIPLAVMAGYIVLGYYCRNHDVSEEKFADSCYYIGFIFTMTSIIACLFDLPSLAAGEGMRNIALRFGAAMVSTVVGMGVRVYLVSFRKDADDALRDAEEAVIDSTRAFVLQLKSVVDNLKQFEHQVMDAAKMTTQNVNRQVESLGQQYAQSLASFFEQLAKENQAAFSALIKEVGQATSRLARTVDIYTAGIKGNLDGIERRVSDFADAVTKRLAETTFPDDYFARELKAPLELLKNEAAGLGQSVQMVSTEVRTSATAIGELLRNITTKAELTKDVMAAVLTLSDQQRAIVENAGLQLKSLVNLTSRLEMIEATLQSAAQAIGTSNGVSSELLAKLLSLSQESTALRLEIQEAMTALVTKLDANAAASAGLMQKVDEQAGKLYGSTGELASALGGHAAAALIVAQRMQEANAVAGDSVRQLEGMVISNEGLIASVREVTPAVTAAAQASTQAAERIQAVSQLIGNASGKVASAIDSLNGFSTSVRPQAGGPGADVQEVTHAAQVSQAALVTDAVLGAVADQAARAVAVRVEVTGEPGSELKLVKPDDTVGQPGHPDPAHGAPVERAADRVPTPRG</sequence>
<evidence type="ECO:0000256" key="1">
    <source>
        <dbReference type="SAM" id="MobiDB-lite"/>
    </source>
</evidence>
<organism evidence="3 4">
    <name type="scientific">Noviherbaspirillum aridicola</name>
    <dbReference type="NCBI Taxonomy" id="2849687"/>
    <lineage>
        <taxon>Bacteria</taxon>
        <taxon>Pseudomonadati</taxon>
        <taxon>Pseudomonadota</taxon>
        <taxon>Betaproteobacteria</taxon>
        <taxon>Burkholderiales</taxon>
        <taxon>Oxalobacteraceae</taxon>
        <taxon>Noviherbaspirillum</taxon>
    </lineage>
</organism>
<protein>
    <recommendedName>
        <fullName evidence="5">Methyl-accepting chemotaxis protein</fullName>
    </recommendedName>
</protein>
<reference evidence="3 4" key="1">
    <citation type="journal article" date="2022" name="Int. J. Syst. Evol. Microbiol.">
        <title>Noviherbaspirillum aridicola sp. nov., isolated from an arid soil in Pakistan.</title>
        <authorList>
            <person name="Khan I.U."/>
            <person name="Saqib M."/>
            <person name="Amin A."/>
            <person name="Hussain F."/>
            <person name="Li L."/>
            <person name="Liu Y.H."/>
            <person name="Fang B.Z."/>
            <person name="Ahmed I."/>
            <person name="Li W.J."/>
        </authorList>
    </citation>
    <scope>NUCLEOTIDE SEQUENCE [LARGE SCALE GENOMIC DNA]</scope>
    <source>
        <strain evidence="3 4">NCCP-691</strain>
    </source>
</reference>
<dbReference type="EMBL" id="BPMK01000004">
    <property type="protein sequence ID" value="GIZ51099.1"/>
    <property type="molecule type" value="Genomic_DNA"/>
</dbReference>
<keyword evidence="2" id="KW-1133">Transmembrane helix</keyword>
<evidence type="ECO:0000313" key="4">
    <source>
        <dbReference type="Proteomes" id="UP000887222"/>
    </source>
</evidence>
<name>A0ABQ4Q1X3_9BURK</name>
<evidence type="ECO:0000313" key="3">
    <source>
        <dbReference type="EMBL" id="GIZ51099.1"/>
    </source>
</evidence>
<dbReference type="RefSeq" id="WP_220807274.1">
    <property type="nucleotide sequence ID" value="NZ_BPMK01000004.1"/>
</dbReference>
<dbReference type="Proteomes" id="UP000887222">
    <property type="component" value="Unassembled WGS sequence"/>
</dbReference>
<keyword evidence="4" id="KW-1185">Reference proteome</keyword>
<feature type="transmembrane region" description="Helical" evidence="2">
    <location>
        <begin position="104"/>
        <end position="125"/>
    </location>
</feature>
<gene>
    <name evidence="3" type="ORF">NCCP691_11130</name>
</gene>
<keyword evidence="2" id="KW-0472">Membrane</keyword>
<comment type="caution">
    <text evidence="3">The sequence shown here is derived from an EMBL/GenBank/DDBJ whole genome shotgun (WGS) entry which is preliminary data.</text>
</comment>
<feature type="transmembrane region" description="Helical" evidence="2">
    <location>
        <begin position="40"/>
        <end position="60"/>
    </location>
</feature>
<feature type="region of interest" description="Disordered" evidence="1">
    <location>
        <begin position="581"/>
        <end position="618"/>
    </location>
</feature>
<keyword evidence="2" id="KW-0812">Transmembrane</keyword>
<accession>A0ABQ4Q1X3</accession>